<dbReference type="EMBL" id="JAAYEE010000207">
    <property type="protein sequence ID" value="NLW36049.1"/>
    <property type="molecule type" value="Genomic_DNA"/>
</dbReference>
<dbReference type="Pfam" id="PF01558">
    <property type="entry name" value="POR"/>
    <property type="match status" value="1"/>
</dbReference>
<comment type="caution">
    <text evidence="3">The sequence shown here is derived from an EMBL/GenBank/DDBJ whole genome shotgun (WGS) entry which is preliminary data.</text>
</comment>
<dbReference type="AlphaFoldDB" id="A0A971S1Z0"/>
<keyword evidence="1" id="KW-0560">Oxidoreductase</keyword>
<evidence type="ECO:0000313" key="4">
    <source>
        <dbReference type="Proteomes" id="UP000777265"/>
    </source>
</evidence>
<dbReference type="SUPFAM" id="SSF53323">
    <property type="entry name" value="Pyruvate-ferredoxin oxidoreductase, PFOR, domain III"/>
    <property type="match status" value="1"/>
</dbReference>
<proteinExistence type="predicted"/>
<protein>
    <recommendedName>
        <fullName evidence="2">Pyruvate/ketoisovalerate oxidoreductase catalytic domain-containing protein</fullName>
    </recommendedName>
</protein>
<dbReference type="InterPro" id="IPR002869">
    <property type="entry name" value="Pyrv_flavodox_OxRed_cen"/>
</dbReference>
<dbReference type="GO" id="GO:0016903">
    <property type="term" value="F:oxidoreductase activity, acting on the aldehyde or oxo group of donors"/>
    <property type="evidence" value="ECO:0007669"/>
    <property type="project" value="InterPro"/>
</dbReference>
<dbReference type="InterPro" id="IPR019752">
    <property type="entry name" value="Pyrv/ketoisovalerate_OxRed_cat"/>
</dbReference>
<sequence length="183" mass="19831">MRLEIVCAGIGGRGVLLASTILLEVAAEAGYRAVASDEYGMSQRGGSVVSLVKVGDFESPLIGREKADILLSFEESEFYRNLAFLKRGGAVLVNTGRKTLDEPVAHLLKDRGVACYLVDADGIAAEKGMMQASNMALIGFFSRLGVIPYTAENMESMIKRRVKAKLVEKNLEVFRAGYGYEKG</sequence>
<dbReference type="InterPro" id="IPR052198">
    <property type="entry name" value="IorB_Oxidoreductase"/>
</dbReference>
<accession>A0A971S1Z0</accession>
<evidence type="ECO:0000259" key="2">
    <source>
        <dbReference type="Pfam" id="PF01558"/>
    </source>
</evidence>
<reference evidence="3" key="1">
    <citation type="journal article" date="2020" name="Biotechnol. Biofuels">
        <title>New insights from the biogas microbiome by comprehensive genome-resolved metagenomics of nearly 1600 species originating from multiple anaerobic digesters.</title>
        <authorList>
            <person name="Campanaro S."/>
            <person name="Treu L."/>
            <person name="Rodriguez-R L.M."/>
            <person name="Kovalovszki A."/>
            <person name="Ziels R.M."/>
            <person name="Maus I."/>
            <person name="Zhu X."/>
            <person name="Kougias P.G."/>
            <person name="Basile A."/>
            <person name="Luo G."/>
            <person name="Schluter A."/>
            <person name="Konstantinidis K.T."/>
            <person name="Angelidaki I."/>
        </authorList>
    </citation>
    <scope>NUCLEOTIDE SEQUENCE</scope>
    <source>
        <strain evidence="3">AS06rmzACSIP_7</strain>
    </source>
</reference>
<evidence type="ECO:0000256" key="1">
    <source>
        <dbReference type="ARBA" id="ARBA00023002"/>
    </source>
</evidence>
<dbReference type="Gene3D" id="3.40.920.10">
    <property type="entry name" value="Pyruvate-ferredoxin oxidoreductase, PFOR, domain III"/>
    <property type="match status" value="1"/>
</dbReference>
<organism evidence="3 4">
    <name type="scientific">Syntrophorhabdus aromaticivorans</name>
    <dbReference type="NCBI Taxonomy" id="328301"/>
    <lineage>
        <taxon>Bacteria</taxon>
        <taxon>Pseudomonadati</taxon>
        <taxon>Thermodesulfobacteriota</taxon>
        <taxon>Syntrophorhabdia</taxon>
        <taxon>Syntrophorhabdales</taxon>
        <taxon>Syntrophorhabdaceae</taxon>
        <taxon>Syntrophorhabdus</taxon>
    </lineage>
</organism>
<evidence type="ECO:0000313" key="3">
    <source>
        <dbReference type="EMBL" id="NLW36049.1"/>
    </source>
</evidence>
<name>A0A971S1Z0_9BACT</name>
<dbReference type="PANTHER" id="PTHR43854:SF1">
    <property type="entry name" value="INDOLEPYRUVATE OXIDOREDUCTASE SUBUNIT IORB"/>
    <property type="match status" value="1"/>
</dbReference>
<gene>
    <name evidence="3" type="ORF">GXY80_11305</name>
</gene>
<feature type="domain" description="Pyruvate/ketoisovalerate oxidoreductase catalytic" evidence="2">
    <location>
        <begin position="11"/>
        <end position="178"/>
    </location>
</feature>
<dbReference type="PANTHER" id="PTHR43854">
    <property type="entry name" value="INDOLEPYRUVATE OXIDOREDUCTASE SUBUNIT IORB"/>
    <property type="match status" value="1"/>
</dbReference>
<dbReference type="Proteomes" id="UP000777265">
    <property type="component" value="Unassembled WGS sequence"/>
</dbReference>
<reference evidence="3" key="2">
    <citation type="submission" date="2020-01" db="EMBL/GenBank/DDBJ databases">
        <authorList>
            <person name="Campanaro S."/>
        </authorList>
    </citation>
    <scope>NUCLEOTIDE SEQUENCE</scope>
    <source>
        <strain evidence="3">AS06rmzACSIP_7</strain>
    </source>
</reference>